<keyword evidence="4" id="KW-0472">Membrane</keyword>
<dbReference type="GO" id="GO:0006935">
    <property type="term" value="P:chemotaxis"/>
    <property type="evidence" value="ECO:0007669"/>
    <property type="project" value="UniProtKB-ARBA"/>
</dbReference>
<proteinExistence type="predicted"/>
<dbReference type="InterPro" id="IPR047347">
    <property type="entry name" value="YvaQ-like_sensor"/>
</dbReference>
<evidence type="ECO:0000256" key="2">
    <source>
        <dbReference type="ARBA" id="ARBA00023224"/>
    </source>
</evidence>
<sequence>MMRTTKSVKNRVYFGFVLILVMLLLLVALGITKVNYIREDLTEITDIHSVKQRYAINFRGSVHDRAIAIRDVTLAESPSAVTTQKQLIMELRKFYDDSEMKMDLMFSSDINFTSKESELLNNIANIKKSALPLADKIIVLAEQGKVEEAANLVRAQASPLFARWLKAINQFIDYQEKINQSTTISAREVADSFQSTMLVISALAVVISIIIARLIVSSLYRSLGGEPAQAAISVSFIADGDLTKIIETKYKGSLLSSLSSMRDNLDKIVSNIIRAGHDLSNQAITVEDGSIKASGKADAQAQLTQDTLENLRIMKSKLDGIAGIAAQTEENSLLTSNYSQNGIIAVGKSSSEMQRITDTVDSTVVQIRKLESTTKEIGSIVSVISSISEQTNLLALNAAIEAARAGESGRGFAVVADEVRQLARRTQTATEQIEKMISEVQNETQASVAAMETTQPIVESGRRLTEETTVLLKQIEQQASASLSNVREVSLATKGQVTLINQVSEAMSTINNMSSESIQSLKGNLGAAQKLAKIANELNESMKFFTVKND</sequence>
<dbReference type="InterPro" id="IPR024478">
    <property type="entry name" value="HlyB_4HB_MCP"/>
</dbReference>
<gene>
    <name evidence="6" type="ORF">L2749_21755</name>
</gene>
<dbReference type="InterPro" id="IPR004089">
    <property type="entry name" value="MCPsignal_dom"/>
</dbReference>
<dbReference type="PANTHER" id="PTHR32089">
    <property type="entry name" value="METHYL-ACCEPTING CHEMOTAXIS PROTEIN MCPB"/>
    <property type="match status" value="1"/>
</dbReference>
<dbReference type="PANTHER" id="PTHR32089:SF112">
    <property type="entry name" value="LYSOZYME-LIKE PROTEIN-RELATED"/>
    <property type="match status" value="1"/>
</dbReference>
<dbReference type="EMBL" id="JAKILJ010000099">
    <property type="protein sequence ID" value="MCL1107823.1"/>
    <property type="molecule type" value="Genomic_DNA"/>
</dbReference>
<keyword evidence="7" id="KW-1185">Reference proteome</keyword>
<keyword evidence="2 3" id="KW-0807">Transducer</keyword>
<evidence type="ECO:0000256" key="3">
    <source>
        <dbReference type="PROSITE-ProRule" id="PRU00284"/>
    </source>
</evidence>
<keyword evidence="4" id="KW-0812">Transmembrane</keyword>
<keyword evidence="4" id="KW-1133">Transmembrane helix</keyword>
<comment type="subcellular location">
    <subcellularLocation>
        <location evidence="1">Membrane</location>
    </subcellularLocation>
</comment>
<evidence type="ECO:0000259" key="5">
    <source>
        <dbReference type="PROSITE" id="PS50111"/>
    </source>
</evidence>
<feature type="domain" description="Methyl-accepting transducer" evidence="5">
    <location>
        <begin position="275"/>
        <end position="511"/>
    </location>
</feature>
<dbReference type="Pfam" id="PF12729">
    <property type="entry name" value="4HB_MCP_1"/>
    <property type="match status" value="1"/>
</dbReference>
<comment type="caution">
    <text evidence="6">The sequence shown here is derived from an EMBL/GenBank/DDBJ whole genome shotgun (WGS) entry which is preliminary data.</text>
</comment>
<dbReference type="RefSeq" id="WP_188927249.1">
    <property type="nucleotide sequence ID" value="NZ_BMQI01000103.1"/>
</dbReference>
<dbReference type="AlphaFoldDB" id="A0A9X1Z8M7"/>
<dbReference type="SMART" id="SM00283">
    <property type="entry name" value="MA"/>
    <property type="match status" value="1"/>
</dbReference>
<protein>
    <submittedName>
        <fullName evidence="6">Methyl-accepting chemotaxis protein</fullName>
    </submittedName>
</protein>
<dbReference type="Gene3D" id="1.10.287.950">
    <property type="entry name" value="Methyl-accepting chemotaxis protein"/>
    <property type="match status" value="1"/>
</dbReference>
<dbReference type="PROSITE" id="PS50111">
    <property type="entry name" value="CHEMOTAXIS_TRANSDUC_2"/>
    <property type="match status" value="1"/>
</dbReference>
<evidence type="ECO:0000313" key="7">
    <source>
        <dbReference type="Proteomes" id="UP001139408"/>
    </source>
</evidence>
<evidence type="ECO:0000256" key="4">
    <source>
        <dbReference type="SAM" id="Phobius"/>
    </source>
</evidence>
<evidence type="ECO:0000256" key="1">
    <source>
        <dbReference type="ARBA" id="ARBA00004370"/>
    </source>
</evidence>
<dbReference type="SUPFAM" id="SSF58104">
    <property type="entry name" value="Methyl-accepting chemotaxis protein (MCP) signaling domain"/>
    <property type="match status" value="1"/>
</dbReference>
<dbReference type="Pfam" id="PF00015">
    <property type="entry name" value="MCPsignal"/>
    <property type="match status" value="1"/>
</dbReference>
<feature type="transmembrane region" description="Helical" evidence="4">
    <location>
        <begin position="12"/>
        <end position="31"/>
    </location>
</feature>
<accession>A0A9X1Z8M7</accession>
<dbReference type="CDD" id="cd19411">
    <property type="entry name" value="MCP2201-like_sensor"/>
    <property type="match status" value="1"/>
</dbReference>
<evidence type="ECO:0000313" key="6">
    <source>
        <dbReference type="EMBL" id="MCL1107823.1"/>
    </source>
</evidence>
<reference evidence="6" key="1">
    <citation type="submission" date="2022-01" db="EMBL/GenBank/DDBJ databases">
        <title>Whole genome-based taxonomy of the Shewanellaceae.</title>
        <authorList>
            <person name="Martin-Rodriguez A.J."/>
        </authorList>
    </citation>
    <scope>NUCLEOTIDE SEQUENCE</scope>
    <source>
        <strain evidence="6">DSM 23803</strain>
    </source>
</reference>
<dbReference type="GO" id="GO:0016020">
    <property type="term" value="C:membrane"/>
    <property type="evidence" value="ECO:0007669"/>
    <property type="project" value="UniProtKB-SubCell"/>
</dbReference>
<dbReference type="GO" id="GO:0007165">
    <property type="term" value="P:signal transduction"/>
    <property type="evidence" value="ECO:0007669"/>
    <property type="project" value="UniProtKB-KW"/>
</dbReference>
<name>A0A9X1Z8M7_9GAMM</name>
<organism evidence="6 7">
    <name type="scientific">Shewanella algicola</name>
    <dbReference type="NCBI Taxonomy" id="640633"/>
    <lineage>
        <taxon>Bacteria</taxon>
        <taxon>Pseudomonadati</taxon>
        <taxon>Pseudomonadota</taxon>
        <taxon>Gammaproteobacteria</taxon>
        <taxon>Alteromonadales</taxon>
        <taxon>Shewanellaceae</taxon>
        <taxon>Shewanella</taxon>
    </lineage>
</organism>
<dbReference type="Proteomes" id="UP001139408">
    <property type="component" value="Unassembled WGS sequence"/>
</dbReference>